<gene>
    <name evidence="10" type="ORF">SAMN05216270_118107</name>
</gene>
<feature type="transmembrane region" description="Helical" evidence="7">
    <location>
        <begin position="231"/>
        <end position="252"/>
    </location>
</feature>
<proteinExistence type="inferred from homology"/>
<feature type="transmembrane region" description="Helical" evidence="7">
    <location>
        <begin position="32"/>
        <end position="54"/>
    </location>
</feature>
<comment type="similarity">
    <text evidence="7">Belongs to the binding-protein-dependent transport system permease family.</text>
</comment>
<feature type="transmembrane region" description="Helical" evidence="7">
    <location>
        <begin position="289"/>
        <end position="307"/>
    </location>
</feature>
<dbReference type="PANTHER" id="PTHR30193:SF37">
    <property type="entry name" value="INNER MEMBRANE ABC TRANSPORTER PERMEASE PROTEIN YCJO"/>
    <property type="match status" value="1"/>
</dbReference>
<dbReference type="Proteomes" id="UP000198949">
    <property type="component" value="Unassembled WGS sequence"/>
</dbReference>
<evidence type="ECO:0000256" key="3">
    <source>
        <dbReference type="ARBA" id="ARBA00022475"/>
    </source>
</evidence>
<evidence type="ECO:0000256" key="1">
    <source>
        <dbReference type="ARBA" id="ARBA00004651"/>
    </source>
</evidence>
<evidence type="ECO:0000256" key="6">
    <source>
        <dbReference type="ARBA" id="ARBA00023136"/>
    </source>
</evidence>
<keyword evidence="6 7" id="KW-0472">Membrane</keyword>
<sequence>MTTLPATRSAADRAAEPRRGRRHGGTRLRRRLAPYVFVAPFLAVFLAFSVYPLFFTARLSFTNWRGTGAAEWVGWDNYTYLLSSPAFWGSLGNSAALWLLIVPVQIVLGILVAVLLNNAKLKLRGLYRVAFIVPFVTPLVAVAQIWVVLFDGRYGAVNAFLGLFGIPEIGWLTTSAWAKPTLALLFLWKTTGFIVIILLSGLQSINGAIYEAAELDGASKFRQLWSITVPLLRRTVMFAVVLQTLAVFQMFAEPFVVTQGGPYNSTTTAGYYLYNHITRADLGTGAANSFLLVVLVMALSLGFVRLLRAKD</sequence>
<organism evidence="10 11">
    <name type="scientific">Glycomyces harbinensis</name>
    <dbReference type="NCBI Taxonomy" id="58114"/>
    <lineage>
        <taxon>Bacteria</taxon>
        <taxon>Bacillati</taxon>
        <taxon>Actinomycetota</taxon>
        <taxon>Actinomycetes</taxon>
        <taxon>Glycomycetales</taxon>
        <taxon>Glycomycetaceae</taxon>
        <taxon>Glycomyces</taxon>
    </lineage>
</organism>
<dbReference type="GO" id="GO:0055085">
    <property type="term" value="P:transmembrane transport"/>
    <property type="evidence" value="ECO:0007669"/>
    <property type="project" value="InterPro"/>
</dbReference>
<evidence type="ECO:0000256" key="8">
    <source>
        <dbReference type="SAM" id="MobiDB-lite"/>
    </source>
</evidence>
<evidence type="ECO:0000256" key="2">
    <source>
        <dbReference type="ARBA" id="ARBA00022448"/>
    </source>
</evidence>
<evidence type="ECO:0000256" key="5">
    <source>
        <dbReference type="ARBA" id="ARBA00022989"/>
    </source>
</evidence>
<dbReference type="PANTHER" id="PTHR30193">
    <property type="entry name" value="ABC TRANSPORTER PERMEASE PROTEIN"/>
    <property type="match status" value="1"/>
</dbReference>
<name>A0A1G7C418_9ACTN</name>
<dbReference type="InterPro" id="IPR000515">
    <property type="entry name" value="MetI-like"/>
</dbReference>
<dbReference type="SUPFAM" id="SSF160964">
    <property type="entry name" value="MalF N-terminal region-like"/>
    <property type="match status" value="1"/>
</dbReference>
<dbReference type="InterPro" id="IPR051393">
    <property type="entry name" value="ABC_transporter_permease"/>
</dbReference>
<evidence type="ECO:0000256" key="7">
    <source>
        <dbReference type="RuleBase" id="RU363032"/>
    </source>
</evidence>
<evidence type="ECO:0000313" key="10">
    <source>
        <dbReference type="EMBL" id="SDE33416.1"/>
    </source>
</evidence>
<evidence type="ECO:0000256" key="4">
    <source>
        <dbReference type="ARBA" id="ARBA00022692"/>
    </source>
</evidence>
<dbReference type="CDD" id="cd06261">
    <property type="entry name" value="TM_PBP2"/>
    <property type="match status" value="1"/>
</dbReference>
<feature type="region of interest" description="Disordered" evidence="8">
    <location>
        <begin position="1"/>
        <end position="24"/>
    </location>
</feature>
<dbReference type="InterPro" id="IPR035906">
    <property type="entry name" value="MetI-like_sf"/>
</dbReference>
<dbReference type="PROSITE" id="PS50928">
    <property type="entry name" value="ABC_TM1"/>
    <property type="match status" value="1"/>
</dbReference>
<keyword evidence="10" id="KW-0762">Sugar transport</keyword>
<reference evidence="11" key="1">
    <citation type="submission" date="2016-10" db="EMBL/GenBank/DDBJ databases">
        <authorList>
            <person name="Varghese N."/>
            <person name="Submissions S."/>
        </authorList>
    </citation>
    <scope>NUCLEOTIDE SEQUENCE [LARGE SCALE GENOMIC DNA]</scope>
    <source>
        <strain evidence="11">CGMCC 4.3516</strain>
    </source>
</reference>
<dbReference type="EMBL" id="FNAD01000018">
    <property type="protein sequence ID" value="SDE33416.1"/>
    <property type="molecule type" value="Genomic_DNA"/>
</dbReference>
<comment type="subcellular location">
    <subcellularLocation>
        <location evidence="1 7">Cell membrane</location>
        <topology evidence="1 7">Multi-pass membrane protein</topology>
    </subcellularLocation>
</comment>
<dbReference type="Pfam" id="PF00528">
    <property type="entry name" value="BPD_transp_1"/>
    <property type="match status" value="1"/>
</dbReference>
<keyword evidence="11" id="KW-1185">Reference proteome</keyword>
<feature type="transmembrane region" description="Helical" evidence="7">
    <location>
        <begin position="95"/>
        <end position="117"/>
    </location>
</feature>
<keyword evidence="5 7" id="KW-1133">Transmembrane helix</keyword>
<evidence type="ECO:0000259" key="9">
    <source>
        <dbReference type="PROSITE" id="PS50928"/>
    </source>
</evidence>
<dbReference type="STRING" id="58114.SAMN05216270_118107"/>
<keyword evidence="3" id="KW-1003">Cell membrane</keyword>
<keyword evidence="4 7" id="KW-0812">Transmembrane</keyword>
<dbReference type="Gene3D" id="1.10.3720.10">
    <property type="entry name" value="MetI-like"/>
    <property type="match status" value="1"/>
</dbReference>
<dbReference type="RefSeq" id="WP_091039946.1">
    <property type="nucleotide sequence ID" value="NZ_FNAD01000018.1"/>
</dbReference>
<feature type="transmembrane region" description="Helical" evidence="7">
    <location>
        <begin position="129"/>
        <end position="149"/>
    </location>
</feature>
<dbReference type="OrthoDB" id="145927at2"/>
<feature type="transmembrane region" description="Helical" evidence="7">
    <location>
        <begin position="186"/>
        <end position="210"/>
    </location>
</feature>
<accession>A0A1G7C418</accession>
<protein>
    <submittedName>
        <fullName evidence="10">Multiple sugar transport system permease protein/lactose/L-arabinose transport system permease protein</fullName>
    </submittedName>
</protein>
<feature type="domain" description="ABC transmembrane type-1" evidence="9">
    <location>
        <begin position="91"/>
        <end position="303"/>
    </location>
</feature>
<dbReference type="SUPFAM" id="SSF161098">
    <property type="entry name" value="MetI-like"/>
    <property type="match status" value="1"/>
</dbReference>
<dbReference type="AlphaFoldDB" id="A0A1G7C418"/>
<keyword evidence="2 7" id="KW-0813">Transport</keyword>
<dbReference type="GO" id="GO:0005886">
    <property type="term" value="C:plasma membrane"/>
    <property type="evidence" value="ECO:0007669"/>
    <property type="project" value="UniProtKB-SubCell"/>
</dbReference>
<evidence type="ECO:0000313" key="11">
    <source>
        <dbReference type="Proteomes" id="UP000198949"/>
    </source>
</evidence>